<evidence type="ECO:0000313" key="1">
    <source>
        <dbReference type="EMBL" id="QQS86885.1"/>
    </source>
</evidence>
<dbReference type="RefSeq" id="WP_201626367.1">
    <property type="nucleotide sequence ID" value="NZ_CP068114.1"/>
</dbReference>
<accession>A0ABX7CD33</accession>
<reference evidence="1 2" key="1">
    <citation type="submission" date="2021-01" db="EMBL/GenBank/DDBJ databases">
        <title>FDA dAtabase for Regulatory Grade micrObial Sequences (FDA-ARGOS): Supporting development and validation of Infectious Disease Dx tests.</title>
        <authorList>
            <person name="Sproer C."/>
            <person name="Gronow S."/>
            <person name="Severitt S."/>
            <person name="Schroder I."/>
            <person name="Tallon L."/>
            <person name="Sadzewicz L."/>
            <person name="Zhao X."/>
            <person name="Boylan J."/>
            <person name="Ott S."/>
            <person name="Bowen H."/>
            <person name="Vavikolanu K."/>
            <person name="Mehta A."/>
            <person name="Aluvathingal J."/>
            <person name="Nadendla S."/>
            <person name="Lowell S."/>
            <person name="Myers T."/>
            <person name="Yan Y."/>
            <person name="Sichtig H."/>
        </authorList>
    </citation>
    <scope>NUCLEOTIDE SEQUENCE [LARGE SCALE GENOMIC DNA]</scope>
    <source>
        <strain evidence="1 2">FDAARGOS_1126</strain>
    </source>
</reference>
<keyword evidence="2" id="KW-1185">Reference proteome</keyword>
<proteinExistence type="predicted"/>
<sequence>MKEKANVIKFNEIKEKTGINLLDYPDGVYFFNNPDDVGPDSFFTVYEGDVELDYLGMADSYECENRAYLVIGNLTINGFLNMCGDDVGYPIQLYVTGNLKAKNISIATLSELVVLGNIKVEDSFLAIDPAFAQIYCGGDLSINNKAYIDEFPLTVTGKLKCPNFYVEIRQVYNFDVPLEELINIVNMNVADDTEANIVRVADRIIIDDEILAIENNEVDYTDVEMDIIYRKYQIFTPEFEETDIYYGNIEFFKKGKNIWNN</sequence>
<name>A0ABX7CD33_9FUSO</name>
<organism evidence="1 2">
    <name type="scientific">Fusobacterium canifelinum</name>
    <dbReference type="NCBI Taxonomy" id="285729"/>
    <lineage>
        <taxon>Bacteria</taxon>
        <taxon>Fusobacteriati</taxon>
        <taxon>Fusobacteriota</taxon>
        <taxon>Fusobacteriia</taxon>
        <taxon>Fusobacteriales</taxon>
        <taxon>Fusobacteriaceae</taxon>
        <taxon>Fusobacterium</taxon>
    </lineage>
</organism>
<evidence type="ECO:0000313" key="2">
    <source>
        <dbReference type="Proteomes" id="UP000595375"/>
    </source>
</evidence>
<evidence type="ECO:0008006" key="3">
    <source>
        <dbReference type="Google" id="ProtNLM"/>
    </source>
</evidence>
<dbReference type="Proteomes" id="UP000595375">
    <property type="component" value="Chromosome"/>
</dbReference>
<dbReference type="EMBL" id="CP068114">
    <property type="protein sequence ID" value="QQS86885.1"/>
    <property type="molecule type" value="Genomic_DNA"/>
</dbReference>
<protein>
    <recommendedName>
        <fullName evidence="3">Polymer-forming cytoskeletal protein</fullName>
    </recommendedName>
</protein>
<gene>
    <name evidence="1" type="ORF">I6I83_07455</name>
</gene>